<dbReference type="PANTHER" id="PTHR35532">
    <property type="entry name" value="SIMILAR TO POLYHYDROXYALKANOATE DEPOLYMERASE"/>
    <property type="match status" value="1"/>
</dbReference>
<gene>
    <name evidence="1" type="ORF">HMPREF1534_02130</name>
</gene>
<dbReference type="SUPFAM" id="SSF49785">
    <property type="entry name" value="Galactose-binding domain-like"/>
    <property type="match status" value="1"/>
</dbReference>
<dbReference type="AlphaFoldDB" id="U6RF91"/>
<dbReference type="PROSITE" id="PS51257">
    <property type="entry name" value="PROKAR_LIPOPROTEIN"/>
    <property type="match status" value="1"/>
</dbReference>
<dbReference type="PATRIC" id="fig|1121098.3.peg.2167"/>
<dbReference type="EMBL" id="AQHY01000025">
    <property type="protein sequence ID" value="EOA54737.1"/>
    <property type="molecule type" value="Genomic_DNA"/>
</dbReference>
<dbReference type="SUPFAM" id="SSF54001">
    <property type="entry name" value="Cysteine proteinases"/>
    <property type="match status" value="1"/>
</dbReference>
<dbReference type="PANTHER" id="PTHR35532:SF5">
    <property type="entry name" value="CARBOHYDRATE-BINDING DOMAIN-CONTAINING PROTEIN"/>
    <property type="match status" value="1"/>
</dbReference>
<dbReference type="InterPro" id="IPR038765">
    <property type="entry name" value="Papain-like_cys_pep_sf"/>
</dbReference>
<reference evidence="1 2" key="1">
    <citation type="submission" date="2013-04" db="EMBL/GenBank/DDBJ databases">
        <title>The Genome Sequence of Bacteroides massiliensis DSM 17679.</title>
        <authorList>
            <consortium name="The Broad Institute Genomics Platform"/>
            <person name="Earl A."/>
            <person name="Ward D."/>
            <person name="Feldgarden M."/>
            <person name="Gevers D."/>
            <person name="Martens E."/>
            <person name="Fenner L."/>
            <person name="Roux V."/>
            <person name="Mallet M.N."/>
            <person name="Raoult D."/>
            <person name="Walker B."/>
            <person name="Young S."/>
            <person name="Zeng Q."/>
            <person name="Gargeya S."/>
            <person name="Fitzgerald M."/>
            <person name="Haas B."/>
            <person name="Abouelleil A."/>
            <person name="Allen A.W."/>
            <person name="Alvarado L."/>
            <person name="Arachchi H.M."/>
            <person name="Berlin A.M."/>
            <person name="Chapman S.B."/>
            <person name="Gainer-Dewar J."/>
            <person name="Goldberg J."/>
            <person name="Griggs A."/>
            <person name="Gujja S."/>
            <person name="Hansen M."/>
            <person name="Howarth C."/>
            <person name="Imamovic A."/>
            <person name="Ireland A."/>
            <person name="Larimer J."/>
            <person name="McCowan C."/>
            <person name="Murphy C."/>
            <person name="Pearson M."/>
            <person name="Poon T.W."/>
            <person name="Priest M."/>
            <person name="Roberts A."/>
            <person name="Saif S."/>
            <person name="Shea T."/>
            <person name="Sisk P."/>
            <person name="Sykes S."/>
            <person name="Wortman J."/>
            <person name="Nusbaum C."/>
            <person name="Birren B."/>
        </authorList>
    </citation>
    <scope>NUCLEOTIDE SEQUENCE [LARGE SCALE GENOMIC DNA]</scope>
    <source>
        <strain evidence="2">B84634 / Timone 84634 / DSM 17679 / JCM 13223</strain>
    </source>
</reference>
<name>U6RF91_9BACT</name>
<evidence type="ECO:0000313" key="2">
    <source>
        <dbReference type="Proteomes" id="UP000017831"/>
    </source>
</evidence>
<accession>U6RF91</accession>
<dbReference type="HOGENOM" id="CLU_014876_0_0_10"/>
<evidence type="ECO:0000313" key="1">
    <source>
        <dbReference type="EMBL" id="EOA54737.1"/>
    </source>
</evidence>
<proteinExistence type="predicted"/>
<dbReference type="InterPro" id="IPR008979">
    <property type="entry name" value="Galactose-bd-like_sf"/>
</dbReference>
<keyword evidence="2" id="KW-1185">Reference proteome</keyword>
<dbReference type="Gene3D" id="2.60.120.260">
    <property type="entry name" value="Galactose-binding domain-like"/>
    <property type="match status" value="2"/>
</dbReference>
<dbReference type="Proteomes" id="UP000017831">
    <property type="component" value="Unassembled WGS sequence"/>
</dbReference>
<protein>
    <recommendedName>
        <fullName evidence="3">Peptide-N(4)-(N-acetyl-beta-glucosaminyl)asparagine amidase</fullName>
    </recommendedName>
</protein>
<sequence length="644" mass="74698">MLHFNIKIYFYLMILLSIYSCCREKDLKYSLNAAGKNRIELEKVLEHYKDSGPKYDAACFLIKNMPGYYSYAKSSGLDSLRKIQSVIFHKKHFPRDLQDKWSKFSYKSTPKVYDCHVIKAEYLIENIDLAFAAWQKRPWRHSLSFDEFCEWILPYRIGDEPLENWRKVFYQKYSAVLDSLYKGNDMMVAADSLIRFVKRESGYVYSDELSLPHLGALFLQKNCVGYCRESCDLSVYVLRSVGIPVATDFIISAPEAQGGHSWNVIKDGTGIIPFEYDEGKVTQGYDDKRLKGKIYRQCFGKQKKDITGIMDKPEVPAVLKSPYIKDVTGEYFGENSVEVEIDETECGQYAYLGVFSFPGWKAIDMALHQNGKANMKNIEPGVIYVPLASNHNGSLFHTIGFPFWLTDKGLKYFQPEKEVETVELFRKYPLRKWTRFHISEIIGSHLDVSNSLDFRQSELLYMVADTPRVNYNQVICHPQKKYRYVRYQAAADKPARIAELMLFRSEEDTVNLPFKIINGSEPCKGNEKEVKENICDGNYLTYFLSDEKGGYVTLDLGKDEWIKKIVYVPRNDENFISMGHEYELFYQNGPDGWVSLGRKTATEPRLVYNNVPKNALLWLHNLSAGKEEQVFYMQNGQQIFLNKW</sequence>
<dbReference type="RefSeq" id="WP_005940707.1">
    <property type="nucleotide sequence ID" value="NZ_KB890363.1"/>
</dbReference>
<organism evidence="1 2">
    <name type="scientific">Phocaeicola massiliensis B84634 = Timone 84634 = DSM 17679 = JCM 13223</name>
    <dbReference type="NCBI Taxonomy" id="1121098"/>
    <lineage>
        <taxon>Bacteria</taxon>
        <taxon>Pseudomonadati</taxon>
        <taxon>Bacteroidota</taxon>
        <taxon>Bacteroidia</taxon>
        <taxon>Bacteroidales</taxon>
        <taxon>Bacteroidaceae</taxon>
        <taxon>Phocaeicola</taxon>
    </lineage>
</organism>
<comment type="caution">
    <text evidence="1">The sequence shown here is derived from an EMBL/GenBank/DDBJ whole genome shotgun (WGS) entry which is preliminary data.</text>
</comment>
<evidence type="ECO:0008006" key="3">
    <source>
        <dbReference type="Google" id="ProtNLM"/>
    </source>
</evidence>
<dbReference type="eggNOG" id="COG1305">
    <property type="taxonomic scope" value="Bacteria"/>
</dbReference>
<dbReference type="STRING" id="1121098.HMPREF1534_02130"/>